<dbReference type="RefSeq" id="WP_258386559.1">
    <property type="nucleotide sequence ID" value="NZ_CP091430.1"/>
</dbReference>
<reference evidence="8" key="1">
    <citation type="submission" date="2022-01" db="EMBL/GenBank/DDBJ databases">
        <title>Paenibacillus spongiae sp. nov., isolated from marine sponge.</title>
        <authorList>
            <person name="Li Z."/>
            <person name="Zhang M."/>
        </authorList>
    </citation>
    <scope>NUCLEOTIDE SEQUENCE</scope>
    <source>
        <strain evidence="8">PHS-Z3</strain>
    </source>
</reference>
<keyword evidence="2" id="KW-0805">Transcription regulation</keyword>
<evidence type="ECO:0000259" key="7">
    <source>
        <dbReference type="Pfam" id="PF08874"/>
    </source>
</evidence>
<evidence type="ECO:0000256" key="3">
    <source>
        <dbReference type="ARBA" id="ARBA00023082"/>
    </source>
</evidence>
<dbReference type="InterPro" id="IPR036388">
    <property type="entry name" value="WH-like_DNA-bd_sf"/>
</dbReference>
<accession>A0ABY5SDB4</accession>
<gene>
    <name evidence="8" type="ORF">L1F29_00960</name>
</gene>
<evidence type="ECO:0000256" key="2">
    <source>
        <dbReference type="ARBA" id="ARBA00023015"/>
    </source>
</evidence>
<dbReference type="InterPro" id="IPR014284">
    <property type="entry name" value="RNA_pol_sigma-70_dom"/>
</dbReference>
<organism evidence="8 9">
    <name type="scientific">Paenibacillus spongiae</name>
    <dbReference type="NCBI Taxonomy" id="2909671"/>
    <lineage>
        <taxon>Bacteria</taxon>
        <taxon>Bacillati</taxon>
        <taxon>Bacillota</taxon>
        <taxon>Bacilli</taxon>
        <taxon>Bacillales</taxon>
        <taxon>Paenibacillaceae</taxon>
        <taxon>Paenibacillus</taxon>
    </lineage>
</organism>
<evidence type="ECO:0000313" key="8">
    <source>
        <dbReference type="EMBL" id="UVI30495.1"/>
    </source>
</evidence>
<dbReference type="Gene3D" id="1.10.1740.10">
    <property type="match status" value="1"/>
</dbReference>
<dbReference type="InterPro" id="IPR039425">
    <property type="entry name" value="RNA_pol_sigma-70-like"/>
</dbReference>
<evidence type="ECO:0000256" key="1">
    <source>
        <dbReference type="ARBA" id="ARBA00010641"/>
    </source>
</evidence>
<protein>
    <submittedName>
        <fullName evidence="8">Sigma-70 family RNA polymerase sigma factor</fullName>
    </submittedName>
</protein>
<dbReference type="InterPro" id="IPR014973">
    <property type="entry name" value="DUF1835"/>
</dbReference>
<evidence type="ECO:0000313" key="9">
    <source>
        <dbReference type="Proteomes" id="UP001057877"/>
    </source>
</evidence>
<feature type="domain" description="RNA polymerase sigma-70 region 2" evidence="5">
    <location>
        <begin position="19"/>
        <end position="85"/>
    </location>
</feature>
<evidence type="ECO:0000259" key="5">
    <source>
        <dbReference type="Pfam" id="PF04542"/>
    </source>
</evidence>
<dbReference type="InterPro" id="IPR013249">
    <property type="entry name" value="RNA_pol_sigma70_r4_t2"/>
</dbReference>
<dbReference type="Proteomes" id="UP001057877">
    <property type="component" value="Chromosome"/>
</dbReference>
<proteinExistence type="inferred from homology"/>
<dbReference type="PANTHER" id="PTHR43133:SF51">
    <property type="entry name" value="RNA POLYMERASE SIGMA FACTOR"/>
    <property type="match status" value="1"/>
</dbReference>
<evidence type="ECO:0000256" key="4">
    <source>
        <dbReference type="ARBA" id="ARBA00023163"/>
    </source>
</evidence>
<feature type="domain" description="RNA polymerase sigma factor 70 region 4 type 2" evidence="6">
    <location>
        <begin position="117"/>
        <end position="167"/>
    </location>
</feature>
<dbReference type="Pfam" id="PF04542">
    <property type="entry name" value="Sigma70_r2"/>
    <property type="match status" value="1"/>
</dbReference>
<name>A0ABY5SDB4_9BACL</name>
<sequence>MLEWIESARKGNRDAFDPIVRHYSAMAYAVAYDKLHDRHLAEDAVQEAFAEAFIHLDQLKQPEAFPGWLKTIVMRQCHRHIRKKRLRTVPIDAISRAAGLQTDVSDIVERREMLGVLHDSIAALSANMRIAVQLFYFHGYSLQEISAYSGTSVSTLKKRLFDARSKLRGTLPVADFVAVFHQLYEGGSNMLHIVNGDSVADKLRQGVVQGDILVWREVYPEGPVFLDPANKANRSARAQYLESAMGIPSEVYIEGCLTQEKALADFHNYEEIVLWFEHDLFDQTMLCYLLHWLSQQKLGKTKISLLCIGAYPGIELFRGLGQLSVEQMKTLSGTWQSIRQEEFDLGAAVWEAYCSPDPGRLVELLQEGRTAVLPYVHNAFELHLSRLPSTYNGLGIVEQTTLEMVRGGADSPLELFEHVGNKLHELGMGDLQYWHSLAGISQGPHRLLNIEGLEAFPTFEGSAPSFRHCKVTLTELGRSVMNGTADWVAANGIDAWFGGIHLQGHSSPWRWDASSRRIVKIV</sequence>
<dbReference type="InterPro" id="IPR007627">
    <property type="entry name" value="RNA_pol_sigma70_r2"/>
</dbReference>
<dbReference type="CDD" id="cd06171">
    <property type="entry name" value="Sigma70_r4"/>
    <property type="match status" value="1"/>
</dbReference>
<dbReference type="InterPro" id="IPR013325">
    <property type="entry name" value="RNA_pol_sigma_r2"/>
</dbReference>
<dbReference type="Pfam" id="PF08874">
    <property type="entry name" value="DUF1835"/>
    <property type="match status" value="1"/>
</dbReference>
<feature type="domain" description="DUF1835" evidence="7">
    <location>
        <begin position="191"/>
        <end position="297"/>
    </location>
</feature>
<keyword evidence="4" id="KW-0804">Transcription</keyword>
<dbReference type="NCBIfam" id="TIGR02937">
    <property type="entry name" value="sigma70-ECF"/>
    <property type="match status" value="1"/>
</dbReference>
<dbReference type="Pfam" id="PF08281">
    <property type="entry name" value="Sigma70_r4_2"/>
    <property type="match status" value="1"/>
</dbReference>
<keyword evidence="9" id="KW-1185">Reference proteome</keyword>
<dbReference type="InterPro" id="IPR013324">
    <property type="entry name" value="RNA_pol_sigma_r3/r4-like"/>
</dbReference>
<dbReference type="PANTHER" id="PTHR43133">
    <property type="entry name" value="RNA POLYMERASE ECF-TYPE SIGMA FACTO"/>
    <property type="match status" value="1"/>
</dbReference>
<comment type="similarity">
    <text evidence="1">Belongs to the sigma-70 factor family. ECF subfamily.</text>
</comment>
<keyword evidence="3" id="KW-0731">Sigma factor</keyword>
<evidence type="ECO:0000259" key="6">
    <source>
        <dbReference type="Pfam" id="PF08281"/>
    </source>
</evidence>
<dbReference type="SUPFAM" id="SSF88946">
    <property type="entry name" value="Sigma2 domain of RNA polymerase sigma factors"/>
    <property type="match status" value="1"/>
</dbReference>
<dbReference type="SUPFAM" id="SSF88659">
    <property type="entry name" value="Sigma3 and sigma4 domains of RNA polymerase sigma factors"/>
    <property type="match status" value="1"/>
</dbReference>
<dbReference type="EMBL" id="CP091430">
    <property type="protein sequence ID" value="UVI30495.1"/>
    <property type="molecule type" value="Genomic_DNA"/>
</dbReference>
<dbReference type="Gene3D" id="1.10.10.10">
    <property type="entry name" value="Winged helix-like DNA-binding domain superfamily/Winged helix DNA-binding domain"/>
    <property type="match status" value="1"/>
</dbReference>